<feature type="repeat" description="PPR" evidence="3">
    <location>
        <begin position="344"/>
        <end position="378"/>
    </location>
</feature>
<sequence length="462" mass="51144">MSLSSPSRFFSLRIHAKIHSISTLRFASASASASASEEFYAHLHENRGNVEKTLATVNGKLDSTCVREVLHRCSPNQPLLGIRFFIRAGLQSNYRHSAYMYGKACELFKIKQDPGVLLDVVEAYKAEKCLVSVKAFKVVLNLCKEASFANEALWVLRKMSEFNIRADTTAYNVVIRLFCEKGDMDMAEKLMREMGLVDLFPDMITFVSMIKGLCNAGKLEDACGLFKVMRECGCLPNTVVYSALLEGVCRFGSVERALELLGEMEKEGRDCGPNVVTYTSVIQSFCERGKSMEALGILDRMKACGCAPNRVTVSTLIKGLCSEELFDEASKLVDQIVATGAVSAGDCYSSLVLSLVANKRLVEAEKLFRKMLASGVKPDSVACSIMIKEICLEGRVLDGFYLNEEIEKMRFSFLMDSNIFSILLAGLCQQGHLVESEKLARLMLEKGIQLKLPYADGIVENL</sequence>
<dbReference type="Pfam" id="PF17177">
    <property type="entry name" value="PPR_long"/>
    <property type="match status" value="1"/>
</dbReference>
<keyword evidence="6" id="KW-1185">Reference proteome</keyword>
<dbReference type="PROSITE" id="PS51375">
    <property type="entry name" value="PPR"/>
    <property type="match status" value="7"/>
</dbReference>
<evidence type="ECO:0000313" key="6">
    <source>
        <dbReference type="Proteomes" id="UP001054252"/>
    </source>
</evidence>
<evidence type="ECO:0000256" key="2">
    <source>
        <dbReference type="ARBA" id="ARBA00022737"/>
    </source>
</evidence>
<proteinExistence type="inferred from homology"/>
<dbReference type="InterPro" id="IPR033443">
    <property type="entry name" value="PROP1-like_PPR_dom"/>
</dbReference>
<evidence type="ECO:0000259" key="4">
    <source>
        <dbReference type="Pfam" id="PF17177"/>
    </source>
</evidence>
<evidence type="ECO:0000313" key="5">
    <source>
        <dbReference type="EMBL" id="GKU95604.1"/>
    </source>
</evidence>
<feature type="repeat" description="PPR" evidence="3">
    <location>
        <begin position="274"/>
        <end position="308"/>
    </location>
</feature>
<keyword evidence="2" id="KW-0677">Repeat</keyword>
<dbReference type="PANTHER" id="PTHR47939:SF14">
    <property type="entry name" value="PENTATRICOPEPTIDE REPEAT-CONTAINING PROTEIN MITOCHONDRIAL"/>
    <property type="match status" value="1"/>
</dbReference>
<dbReference type="PANTHER" id="PTHR47939">
    <property type="entry name" value="MEMBRANE-ASSOCIATED SALT-INDUCIBLE PROTEIN-LIKE"/>
    <property type="match status" value="1"/>
</dbReference>
<dbReference type="Pfam" id="PF01535">
    <property type="entry name" value="PPR"/>
    <property type="match status" value="1"/>
</dbReference>
<dbReference type="Gene3D" id="1.25.40.10">
    <property type="entry name" value="Tetratricopeptide repeat domain"/>
    <property type="match status" value="4"/>
</dbReference>
<dbReference type="InterPro" id="IPR011990">
    <property type="entry name" value="TPR-like_helical_dom_sf"/>
</dbReference>
<feature type="repeat" description="PPR" evidence="3">
    <location>
        <begin position="202"/>
        <end position="236"/>
    </location>
</feature>
<dbReference type="Proteomes" id="UP001054252">
    <property type="component" value="Unassembled WGS sequence"/>
</dbReference>
<reference evidence="5 6" key="1">
    <citation type="journal article" date="2021" name="Commun. Biol.">
        <title>The genome of Shorea leprosula (Dipterocarpaceae) highlights the ecological relevance of drought in aseasonal tropical rainforests.</title>
        <authorList>
            <person name="Ng K.K.S."/>
            <person name="Kobayashi M.J."/>
            <person name="Fawcett J.A."/>
            <person name="Hatakeyama M."/>
            <person name="Paape T."/>
            <person name="Ng C.H."/>
            <person name="Ang C.C."/>
            <person name="Tnah L.H."/>
            <person name="Lee C.T."/>
            <person name="Nishiyama T."/>
            <person name="Sese J."/>
            <person name="O'Brien M.J."/>
            <person name="Copetti D."/>
            <person name="Mohd Noor M.I."/>
            <person name="Ong R.C."/>
            <person name="Putra M."/>
            <person name="Sireger I.Z."/>
            <person name="Indrioko S."/>
            <person name="Kosugi Y."/>
            <person name="Izuno A."/>
            <person name="Isagi Y."/>
            <person name="Lee S.L."/>
            <person name="Shimizu K.K."/>
        </authorList>
    </citation>
    <scope>NUCLEOTIDE SEQUENCE [LARGE SCALE GENOMIC DNA]</scope>
    <source>
        <strain evidence="5">214</strain>
    </source>
</reference>
<feature type="domain" description="PROP1-like PPR" evidence="4">
    <location>
        <begin position="117"/>
        <end position="263"/>
    </location>
</feature>
<accession>A0AAV5IEI9</accession>
<feature type="repeat" description="PPR" evidence="3">
    <location>
        <begin position="416"/>
        <end position="450"/>
    </location>
</feature>
<comment type="similarity">
    <text evidence="1">Belongs to the PPR family. P subfamily.</text>
</comment>
<evidence type="ECO:0000256" key="1">
    <source>
        <dbReference type="ARBA" id="ARBA00007626"/>
    </source>
</evidence>
<feature type="repeat" description="PPR" evidence="3">
    <location>
        <begin position="237"/>
        <end position="271"/>
    </location>
</feature>
<organism evidence="5 6">
    <name type="scientific">Rubroshorea leprosula</name>
    <dbReference type="NCBI Taxonomy" id="152421"/>
    <lineage>
        <taxon>Eukaryota</taxon>
        <taxon>Viridiplantae</taxon>
        <taxon>Streptophyta</taxon>
        <taxon>Embryophyta</taxon>
        <taxon>Tracheophyta</taxon>
        <taxon>Spermatophyta</taxon>
        <taxon>Magnoliopsida</taxon>
        <taxon>eudicotyledons</taxon>
        <taxon>Gunneridae</taxon>
        <taxon>Pentapetalae</taxon>
        <taxon>rosids</taxon>
        <taxon>malvids</taxon>
        <taxon>Malvales</taxon>
        <taxon>Dipterocarpaceae</taxon>
        <taxon>Rubroshorea</taxon>
    </lineage>
</organism>
<evidence type="ECO:0000256" key="3">
    <source>
        <dbReference type="PROSITE-ProRule" id="PRU00708"/>
    </source>
</evidence>
<feature type="repeat" description="PPR" evidence="3">
    <location>
        <begin position="309"/>
        <end position="343"/>
    </location>
</feature>
<dbReference type="EMBL" id="BPVZ01000009">
    <property type="protein sequence ID" value="GKU95604.1"/>
    <property type="molecule type" value="Genomic_DNA"/>
</dbReference>
<comment type="caution">
    <text evidence="5">The sequence shown here is derived from an EMBL/GenBank/DDBJ whole genome shotgun (WGS) entry which is preliminary data.</text>
</comment>
<gene>
    <name evidence="5" type="ORF">SLEP1_g8939</name>
</gene>
<dbReference type="NCBIfam" id="TIGR00756">
    <property type="entry name" value="PPR"/>
    <property type="match status" value="6"/>
</dbReference>
<feature type="repeat" description="PPR" evidence="3">
    <location>
        <begin position="167"/>
        <end position="201"/>
    </location>
</feature>
<dbReference type="AlphaFoldDB" id="A0AAV5IEI9"/>
<dbReference type="InterPro" id="IPR050667">
    <property type="entry name" value="PPR-containing_protein"/>
</dbReference>
<name>A0AAV5IEI9_9ROSI</name>
<dbReference type="InterPro" id="IPR002885">
    <property type="entry name" value="PPR_rpt"/>
</dbReference>
<dbReference type="Pfam" id="PF13041">
    <property type="entry name" value="PPR_2"/>
    <property type="match status" value="2"/>
</dbReference>
<protein>
    <recommendedName>
        <fullName evidence="4">PROP1-like PPR domain-containing protein</fullName>
    </recommendedName>
</protein>